<dbReference type="AlphaFoldDB" id="A0A427TZW5"/>
<protein>
    <submittedName>
        <fullName evidence="2">Nuclear transport factor 2 family protein</fullName>
    </submittedName>
</protein>
<dbReference type="Pfam" id="PF12680">
    <property type="entry name" value="SnoaL_2"/>
    <property type="match status" value="1"/>
</dbReference>
<dbReference type="Proteomes" id="UP000269041">
    <property type="component" value="Unassembled WGS sequence"/>
</dbReference>
<dbReference type="InterPro" id="IPR037401">
    <property type="entry name" value="SnoaL-like"/>
</dbReference>
<sequence length="129" mass="14615">MNNRTLTLNALQVLLTNPEFDEAEIAQYFAPNYQQTVNGLELDYAEFVTHVAKLKKDTKNRRITILACAAEGEHVFTHHQVSAEKANGENVMFEVIANFTLTEGKIVRCQELTRMIQGQAHDEDLGSRH</sequence>
<proteinExistence type="predicted"/>
<dbReference type="Gene3D" id="3.10.450.50">
    <property type="match status" value="1"/>
</dbReference>
<reference evidence="2 3" key="1">
    <citation type="submission" date="2018-12" db="EMBL/GenBank/DDBJ databases">
        <title>Genomic taxonomy of the Vibrionaceae family.</title>
        <authorList>
            <person name="Gomez-Gil B."/>
            <person name="Enciso-Ibarra K."/>
        </authorList>
    </citation>
    <scope>NUCLEOTIDE SEQUENCE [LARGE SCALE GENOMIC DNA]</scope>
    <source>
        <strain evidence="2 3">CAIM 594</strain>
    </source>
</reference>
<evidence type="ECO:0000259" key="1">
    <source>
        <dbReference type="Pfam" id="PF12680"/>
    </source>
</evidence>
<dbReference type="EMBL" id="RSFA01000090">
    <property type="protein sequence ID" value="RSD30008.1"/>
    <property type="molecule type" value="Genomic_DNA"/>
</dbReference>
<dbReference type="RefSeq" id="WP_125322760.1">
    <property type="nucleotide sequence ID" value="NZ_AP024889.1"/>
</dbReference>
<accession>A0A427TZW5</accession>
<comment type="caution">
    <text evidence="2">The sequence shown here is derived from an EMBL/GenBank/DDBJ whole genome shotgun (WGS) entry which is preliminary data.</text>
</comment>
<keyword evidence="3" id="KW-1185">Reference proteome</keyword>
<name>A0A427TZW5_9VIBR</name>
<dbReference type="OrthoDB" id="1256785at2"/>
<feature type="domain" description="SnoaL-like" evidence="1">
    <location>
        <begin position="21"/>
        <end position="108"/>
    </location>
</feature>
<evidence type="ECO:0000313" key="3">
    <source>
        <dbReference type="Proteomes" id="UP000269041"/>
    </source>
</evidence>
<dbReference type="InterPro" id="IPR032710">
    <property type="entry name" value="NTF2-like_dom_sf"/>
</dbReference>
<gene>
    <name evidence="2" type="ORF">EJA03_16140</name>
</gene>
<organism evidence="2 3">
    <name type="scientific">Vibrio pectenicida</name>
    <dbReference type="NCBI Taxonomy" id="62763"/>
    <lineage>
        <taxon>Bacteria</taxon>
        <taxon>Pseudomonadati</taxon>
        <taxon>Pseudomonadota</taxon>
        <taxon>Gammaproteobacteria</taxon>
        <taxon>Vibrionales</taxon>
        <taxon>Vibrionaceae</taxon>
        <taxon>Vibrio</taxon>
    </lineage>
</organism>
<evidence type="ECO:0000313" key="2">
    <source>
        <dbReference type="EMBL" id="RSD30008.1"/>
    </source>
</evidence>
<dbReference type="SUPFAM" id="SSF54427">
    <property type="entry name" value="NTF2-like"/>
    <property type="match status" value="1"/>
</dbReference>